<dbReference type="InterPro" id="IPR002347">
    <property type="entry name" value="SDR_fam"/>
</dbReference>
<protein>
    <submittedName>
        <fullName evidence="2">Short-chain dehydrogenase</fullName>
    </submittedName>
</protein>
<dbReference type="PANTHER" id="PTHR43157">
    <property type="entry name" value="PHOSPHATIDYLINOSITOL-GLYCAN BIOSYNTHESIS CLASS F PROTEIN-RELATED"/>
    <property type="match status" value="1"/>
</dbReference>
<dbReference type="EMBL" id="QFQP01000049">
    <property type="protein sequence ID" value="PZR05004.1"/>
    <property type="molecule type" value="Genomic_DNA"/>
</dbReference>
<gene>
    <name evidence="2" type="ORF">DI536_33135</name>
</gene>
<dbReference type="SUPFAM" id="SSF51735">
    <property type="entry name" value="NAD(P)-binding Rossmann-fold domains"/>
    <property type="match status" value="1"/>
</dbReference>
<dbReference type="Pfam" id="PF00106">
    <property type="entry name" value="adh_short"/>
    <property type="match status" value="1"/>
</dbReference>
<dbReference type="GO" id="GO:0016491">
    <property type="term" value="F:oxidoreductase activity"/>
    <property type="evidence" value="ECO:0007669"/>
    <property type="project" value="UniProtKB-KW"/>
</dbReference>
<dbReference type="Gene3D" id="3.40.50.720">
    <property type="entry name" value="NAD(P)-binding Rossmann-like Domain"/>
    <property type="match status" value="1"/>
</dbReference>
<dbReference type="AlphaFoldDB" id="A0A2W5UNZ1"/>
<evidence type="ECO:0000313" key="2">
    <source>
        <dbReference type="EMBL" id="PZR05004.1"/>
    </source>
</evidence>
<accession>A0A2W5UNZ1</accession>
<evidence type="ECO:0000313" key="3">
    <source>
        <dbReference type="Proteomes" id="UP000249061"/>
    </source>
</evidence>
<evidence type="ECO:0000256" key="1">
    <source>
        <dbReference type="ARBA" id="ARBA00023002"/>
    </source>
</evidence>
<dbReference type="PANTHER" id="PTHR43157:SF31">
    <property type="entry name" value="PHOSPHATIDYLINOSITOL-GLYCAN BIOSYNTHESIS CLASS F PROTEIN"/>
    <property type="match status" value="1"/>
</dbReference>
<comment type="caution">
    <text evidence="2">The sequence shown here is derived from an EMBL/GenBank/DDBJ whole genome shotgun (WGS) entry which is preliminary data.</text>
</comment>
<reference evidence="2 3" key="1">
    <citation type="submission" date="2017-08" db="EMBL/GenBank/DDBJ databases">
        <title>Infants hospitalized years apart are colonized by the same room-sourced microbial strains.</title>
        <authorList>
            <person name="Brooks B."/>
            <person name="Olm M.R."/>
            <person name="Firek B.A."/>
            <person name="Baker R."/>
            <person name="Thomas B.C."/>
            <person name="Morowitz M.J."/>
            <person name="Banfield J.F."/>
        </authorList>
    </citation>
    <scope>NUCLEOTIDE SEQUENCE [LARGE SCALE GENOMIC DNA]</scope>
    <source>
        <strain evidence="2">S2_003_000_R2_14</strain>
    </source>
</reference>
<proteinExistence type="predicted"/>
<sequence length="279" mass="30047">MWTVEGKTALVTGATSGIGYETALGLARQGAHVVIVGRNAEKTARVVSELEAKSGRKIDFVLGDLSLMRDVRKVADQFLAKHDTLHLLVNNAGVINVNREVTSEGLEVQFATNHLAVFLLTKLLLPALEKGAPSRVVTTSSGIHAIGKIHFDDLNLERGYGAFKAYAQSKLGNVLFTQELARRVESKGITANAVHPGFVGSNFANRPGLLGKIGNWFTVTFGNSPEEGAKTSLYVATADELSGVTGGYFERSRQSKARVRNAEATAAKLWDVSEQLLNR</sequence>
<dbReference type="CDD" id="cd05327">
    <property type="entry name" value="retinol-DH_like_SDR_c_like"/>
    <property type="match status" value="1"/>
</dbReference>
<dbReference type="Proteomes" id="UP000249061">
    <property type="component" value="Unassembled WGS sequence"/>
</dbReference>
<dbReference type="InterPro" id="IPR036291">
    <property type="entry name" value="NAD(P)-bd_dom_sf"/>
</dbReference>
<dbReference type="PRINTS" id="PR00081">
    <property type="entry name" value="GDHRDH"/>
</dbReference>
<keyword evidence="1" id="KW-0560">Oxidoreductase</keyword>
<organism evidence="2 3">
    <name type="scientific">Archangium gephyra</name>
    <dbReference type="NCBI Taxonomy" id="48"/>
    <lineage>
        <taxon>Bacteria</taxon>
        <taxon>Pseudomonadati</taxon>
        <taxon>Myxococcota</taxon>
        <taxon>Myxococcia</taxon>
        <taxon>Myxococcales</taxon>
        <taxon>Cystobacterineae</taxon>
        <taxon>Archangiaceae</taxon>
        <taxon>Archangium</taxon>
    </lineage>
</organism>
<name>A0A2W5UNZ1_9BACT</name>